<name>A0A0D1XL75_9PEZI</name>
<dbReference type="GO" id="GO:0005743">
    <property type="term" value="C:mitochondrial inner membrane"/>
    <property type="evidence" value="ECO:0007669"/>
    <property type="project" value="UniProtKB-SubCell"/>
</dbReference>
<dbReference type="InterPro" id="IPR023395">
    <property type="entry name" value="MCP_dom_sf"/>
</dbReference>
<dbReference type="Proteomes" id="UP000053259">
    <property type="component" value="Unassembled WGS sequence"/>
</dbReference>
<keyword evidence="18" id="KW-1185">Reference proteome</keyword>
<keyword evidence="13 14" id="KW-0472">Membrane</keyword>
<dbReference type="GO" id="GO:0046872">
    <property type="term" value="F:metal ion binding"/>
    <property type="evidence" value="ECO:0007669"/>
    <property type="project" value="UniProtKB-KW"/>
</dbReference>
<dbReference type="PANTHER" id="PTHR24089">
    <property type="entry name" value="SOLUTE CARRIER FAMILY 25"/>
    <property type="match status" value="1"/>
</dbReference>
<evidence type="ECO:0000256" key="14">
    <source>
        <dbReference type="PROSITE-ProRule" id="PRU00282"/>
    </source>
</evidence>
<dbReference type="VEuPathDB" id="FungiDB:PV09_05789"/>
<evidence type="ECO:0000256" key="9">
    <source>
        <dbReference type="ARBA" id="ARBA00022792"/>
    </source>
</evidence>
<dbReference type="InParanoid" id="A0A0D1XL75"/>
<dbReference type="RefSeq" id="XP_016213015.1">
    <property type="nucleotide sequence ID" value="XM_016359336.1"/>
</dbReference>
<dbReference type="FunCoup" id="A0A0D1XL75">
    <property type="interactions" value="352"/>
</dbReference>
<evidence type="ECO:0000256" key="4">
    <source>
        <dbReference type="ARBA" id="ARBA00021935"/>
    </source>
</evidence>
<dbReference type="InterPro" id="IPR018108">
    <property type="entry name" value="MCP_transmembrane"/>
</dbReference>
<proteinExistence type="inferred from homology"/>
<comment type="function">
    <text evidence="1">Mitochondrial transporter that mediates uptake of thiamine pyrophosphate (ThPP) into mitochondria.</text>
</comment>
<dbReference type="HOGENOM" id="CLU_015166_10_9_1"/>
<evidence type="ECO:0000256" key="5">
    <source>
        <dbReference type="ARBA" id="ARBA00022448"/>
    </source>
</evidence>
<keyword evidence="11" id="KW-1133">Transmembrane helix</keyword>
<keyword evidence="9" id="KW-0999">Mitochondrion inner membrane</keyword>
<evidence type="ECO:0000256" key="8">
    <source>
        <dbReference type="ARBA" id="ARBA00022737"/>
    </source>
</evidence>
<protein>
    <recommendedName>
        <fullName evidence="4">Mitochondrial thiamine pyrophosphate carrier 1</fullName>
    </recommendedName>
</protein>
<dbReference type="STRING" id="253628.A0A0D1XL75"/>
<dbReference type="GO" id="GO:0055085">
    <property type="term" value="P:transmembrane transport"/>
    <property type="evidence" value="ECO:0007669"/>
    <property type="project" value="InterPro"/>
</dbReference>
<gene>
    <name evidence="17" type="ORF">PV09_05789</name>
</gene>
<dbReference type="PRINTS" id="PR00926">
    <property type="entry name" value="MITOCARRIER"/>
</dbReference>
<evidence type="ECO:0000256" key="16">
    <source>
        <dbReference type="SAM" id="MobiDB-lite"/>
    </source>
</evidence>
<keyword evidence="10" id="KW-0106">Calcium</keyword>
<dbReference type="SUPFAM" id="SSF103506">
    <property type="entry name" value="Mitochondrial carrier"/>
    <property type="match status" value="1"/>
</dbReference>
<reference evidence="17 18" key="1">
    <citation type="submission" date="2015-01" db="EMBL/GenBank/DDBJ databases">
        <title>The Genome Sequence of Ochroconis gallopava CBS43764.</title>
        <authorList>
            <consortium name="The Broad Institute Genomics Platform"/>
            <person name="Cuomo C."/>
            <person name="de Hoog S."/>
            <person name="Gorbushina A."/>
            <person name="Stielow B."/>
            <person name="Teixiera M."/>
            <person name="Abouelleil A."/>
            <person name="Chapman S.B."/>
            <person name="Priest M."/>
            <person name="Young S.K."/>
            <person name="Wortman J."/>
            <person name="Nusbaum C."/>
            <person name="Birren B."/>
        </authorList>
    </citation>
    <scope>NUCLEOTIDE SEQUENCE [LARGE SCALE GENOMIC DNA]</scope>
    <source>
        <strain evidence="17 18">CBS 43764</strain>
    </source>
</reference>
<evidence type="ECO:0000256" key="11">
    <source>
        <dbReference type="ARBA" id="ARBA00022989"/>
    </source>
</evidence>
<keyword evidence="5 15" id="KW-0813">Transport</keyword>
<dbReference type="GeneID" id="27313762"/>
<evidence type="ECO:0000256" key="10">
    <source>
        <dbReference type="ARBA" id="ARBA00022837"/>
    </source>
</evidence>
<feature type="repeat" description="Solcar" evidence="14">
    <location>
        <begin position="234"/>
        <end position="323"/>
    </location>
</feature>
<feature type="repeat" description="Solcar" evidence="14">
    <location>
        <begin position="31"/>
        <end position="119"/>
    </location>
</feature>
<dbReference type="FunFam" id="1.50.40.10:FF:000016">
    <property type="entry name" value="Solute carrier family 25 member 23"/>
    <property type="match status" value="1"/>
</dbReference>
<evidence type="ECO:0000256" key="1">
    <source>
        <dbReference type="ARBA" id="ARBA00002238"/>
    </source>
</evidence>
<comment type="subcellular location">
    <subcellularLocation>
        <location evidence="2">Mitochondrion inner membrane</location>
        <topology evidence="2">Multi-pass membrane protein</topology>
    </subcellularLocation>
</comment>
<dbReference type="Gene3D" id="1.50.40.10">
    <property type="entry name" value="Mitochondrial carrier domain"/>
    <property type="match status" value="1"/>
</dbReference>
<feature type="region of interest" description="Disordered" evidence="16">
    <location>
        <begin position="1"/>
        <end position="21"/>
    </location>
</feature>
<keyword evidence="7" id="KW-0479">Metal-binding</keyword>
<keyword evidence="6 14" id="KW-0812">Transmembrane</keyword>
<evidence type="ECO:0000256" key="12">
    <source>
        <dbReference type="ARBA" id="ARBA00023128"/>
    </source>
</evidence>
<sequence length="333" mass="36520">MSQELKSDAETASPMADPPPPLTRARAFVSQPVVASFIAGGVAGAVSRTVVSPLERLKILFQVQSAGRDAYKMSIWKALGKMWREEGFKGFMAGNGTNCIRIVPYSAVQFGAFNFYKPYFEATPGQPLSPERRLVCGACAGITSVTFTYPLDIVRTRLSIQSASFAELGTRQAGQKLPGMFELMVLMYKNEGGWKALYRGIIPTIAGVAPYVGLNFMVYESIRPHFIPDGQANPGNFGKLASGAISGAIAQTCTYPFDVLRRRFQVNTMSGMGYQYKSVWDAVSTIIRQEGFQGMYKGIAPNLLKVAPSMAASWWTFETVRDLMVWLAPEQPL</sequence>
<comment type="similarity">
    <text evidence="3 15">Belongs to the mitochondrial carrier (TC 2.A.29) family.</text>
</comment>
<evidence type="ECO:0000256" key="2">
    <source>
        <dbReference type="ARBA" id="ARBA00004448"/>
    </source>
</evidence>
<dbReference type="EMBL" id="KN847546">
    <property type="protein sequence ID" value="KIW03146.1"/>
    <property type="molecule type" value="Genomic_DNA"/>
</dbReference>
<evidence type="ECO:0000256" key="15">
    <source>
        <dbReference type="RuleBase" id="RU000488"/>
    </source>
</evidence>
<evidence type="ECO:0000256" key="6">
    <source>
        <dbReference type="ARBA" id="ARBA00022692"/>
    </source>
</evidence>
<keyword evidence="12" id="KW-0496">Mitochondrion</keyword>
<organism evidence="17 18">
    <name type="scientific">Verruconis gallopava</name>
    <dbReference type="NCBI Taxonomy" id="253628"/>
    <lineage>
        <taxon>Eukaryota</taxon>
        <taxon>Fungi</taxon>
        <taxon>Dikarya</taxon>
        <taxon>Ascomycota</taxon>
        <taxon>Pezizomycotina</taxon>
        <taxon>Dothideomycetes</taxon>
        <taxon>Pleosporomycetidae</taxon>
        <taxon>Venturiales</taxon>
        <taxon>Sympoventuriaceae</taxon>
        <taxon>Verruconis</taxon>
    </lineage>
</organism>
<dbReference type="Pfam" id="PF00153">
    <property type="entry name" value="Mito_carr"/>
    <property type="match status" value="3"/>
</dbReference>
<evidence type="ECO:0000256" key="7">
    <source>
        <dbReference type="ARBA" id="ARBA00022723"/>
    </source>
</evidence>
<evidence type="ECO:0000313" key="18">
    <source>
        <dbReference type="Proteomes" id="UP000053259"/>
    </source>
</evidence>
<dbReference type="InterPro" id="IPR002067">
    <property type="entry name" value="MCP"/>
</dbReference>
<evidence type="ECO:0000313" key="17">
    <source>
        <dbReference type="EMBL" id="KIW03146.1"/>
    </source>
</evidence>
<feature type="repeat" description="Solcar" evidence="14">
    <location>
        <begin position="128"/>
        <end position="225"/>
    </location>
</feature>
<evidence type="ECO:0000256" key="3">
    <source>
        <dbReference type="ARBA" id="ARBA00006375"/>
    </source>
</evidence>
<keyword evidence="8" id="KW-0677">Repeat</keyword>
<accession>A0A0D1XL75</accession>
<dbReference type="PROSITE" id="PS50920">
    <property type="entry name" value="SOLCAR"/>
    <property type="match status" value="3"/>
</dbReference>
<dbReference type="OrthoDB" id="270584at2759"/>
<dbReference type="AlphaFoldDB" id="A0A0D1XL75"/>
<evidence type="ECO:0000256" key="13">
    <source>
        <dbReference type="ARBA" id="ARBA00023136"/>
    </source>
</evidence>